<protein>
    <submittedName>
        <fullName evidence="5">Inositol transport system sugar-binding protein</fullName>
    </submittedName>
</protein>
<dbReference type="PANTHER" id="PTHR30036:SF7">
    <property type="entry name" value="ABC TRANSPORTER PERIPLASMIC-BINDING PROTEIN YPHF"/>
    <property type="match status" value="1"/>
</dbReference>
<dbReference type="GO" id="GO:0030288">
    <property type="term" value="C:outer membrane-bounded periplasmic space"/>
    <property type="evidence" value="ECO:0007669"/>
    <property type="project" value="TreeGrafter"/>
</dbReference>
<reference evidence="5" key="1">
    <citation type="submission" date="2020-02" db="EMBL/GenBank/DDBJ databases">
        <authorList>
            <person name="Meier V. D."/>
        </authorList>
    </citation>
    <scope>NUCLEOTIDE SEQUENCE</scope>
    <source>
        <strain evidence="5">AVDCRST_MAG59</strain>
    </source>
</reference>
<dbReference type="InterPro" id="IPR025997">
    <property type="entry name" value="SBP_2_dom"/>
</dbReference>
<evidence type="ECO:0000256" key="3">
    <source>
        <dbReference type="SAM" id="SignalP"/>
    </source>
</evidence>
<feature type="signal peptide" evidence="3">
    <location>
        <begin position="1"/>
        <end position="27"/>
    </location>
</feature>
<dbReference type="GO" id="GO:0030246">
    <property type="term" value="F:carbohydrate binding"/>
    <property type="evidence" value="ECO:0007669"/>
    <property type="project" value="TreeGrafter"/>
</dbReference>
<feature type="domain" description="Periplasmic binding protein" evidence="4">
    <location>
        <begin position="42"/>
        <end position="290"/>
    </location>
</feature>
<dbReference type="Gene3D" id="3.40.50.2300">
    <property type="match status" value="2"/>
</dbReference>
<evidence type="ECO:0000256" key="1">
    <source>
        <dbReference type="ARBA" id="ARBA00004196"/>
    </source>
</evidence>
<sequence length="329" mass="33571">MTRFARVLATVSVAAVAAVGFAPSAFGQDDGATERSDLNFIVVSHGQASDPFWSVVQQGVAQAAEDMGVNAEYQAPTAAGLDVTAMAQLIDAAVATEPDGLVVSVPDASALGPSIEAAVEAGIPVVTMNSGSDVAAELGALTHVGQTEYEAGFGGGERMAEAGVTNALCVNQEVGNTALDQRCEGFTDAMTEAGGTVEVLAVELADPTGSQQRIEAALTEDDTIDGILTLGPTGAAPALAALEASGAAETVQIGTFDLSPEVLEAIRDGEMLFAIDQQQYLQGYLPIVLLTLNATNLNTIANEVLQTGPGFVTQETAERVISLSEAGTR</sequence>
<dbReference type="SUPFAM" id="SSF53822">
    <property type="entry name" value="Periplasmic binding protein-like I"/>
    <property type="match status" value="1"/>
</dbReference>
<dbReference type="CDD" id="cd06312">
    <property type="entry name" value="PBP1_ABC_sugar_binding-like"/>
    <property type="match status" value="1"/>
</dbReference>
<dbReference type="AlphaFoldDB" id="A0A6J4VN55"/>
<dbReference type="InterPro" id="IPR028082">
    <property type="entry name" value="Peripla_BP_I"/>
</dbReference>
<dbReference type="PANTHER" id="PTHR30036">
    <property type="entry name" value="D-XYLOSE-BINDING PERIPLASMIC PROTEIN"/>
    <property type="match status" value="1"/>
</dbReference>
<feature type="chain" id="PRO_5026854596" evidence="3">
    <location>
        <begin position="28"/>
        <end position="329"/>
    </location>
</feature>
<accession>A0A6J4VN55</accession>
<organism evidence="5">
    <name type="scientific">uncultured Thermomicrobiales bacterium</name>
    <dbReference type="NCBI Taxonomy" id="1645740"/>
    <lineage>
        <taxon>Bacteria</taxon>
        <taxon>Pseudomonadati</taxon>
        <taxon>Thermomicrobiota</taxon>
        <taxon>Thermomicrobia</taxon>
        <taxon>Thermomicrobiales</taxon>
        <taxon>environmental samples</taxon>
    </lineage>
</organism>
<keyword evidence="3" id="KW-0732">Signal</keyword>
<comment type="subcellular location">
    <subcellularLocation>
        <location evidence="1">Cell envelope</location>
    </subcellularLocation>
</comment>
<evidence type="ECO:0000313" key="5">
    <source>
        <dbReference type="EMBL" id="CAA9578290.1"/>
    </source>
</evidence>
<dbReference type="EMBL" id="CADCWF010000320">
    <property type="protein sequence ID" value="CAA9578290.1"/>
    <property type="molecule type" value="Genomic_DNA"/>
</dbReference>
<evidence type="ECO:0000256" key="2">
    <source>
        <dbReference type="ARBA" id="ARBA00007639"/>
    </source>
</evidence>
<comment type="similarity">
    <text evidence="2">Belongs to the bacterial solute-binding protein 2 family.</text>
</comment>
<dbReference type="InterPro" id="IPR050555">
    <property type="entry name" value="Bact_Solute-Bind_Prot2"/>
</dbReference>
<dbReference type="Pfam" id="PF13407">
    <property type="entry name" value="Peripla_BP_4"/>
    <property type="match status" value="1"/>
</dbReference>
<gene>
    <name evidence="5" type="ORF">AVDCRST_MAG59-4447</name>
</gene>
<proteinExistence type="inferred from homology"/>
<name>A0A6J4VN55_9BACT</name>
<evidence type="ECO:0000259" key="4">
    <source>
        <dbReference type="Pfam" id="PF13407"/>
    </source>
</evidence>